<feature type="domain" description="Solute-binding protein family 5" evidence="5">
    <location>
        <begin position="73"/>
        <end position="420"/>
    </location>
</feature>
<dbReference type="Gene3D" id="3.40.190.10">
    <property type="entry name" value="Periplasmic binding protein-like II"/>
    <property type="match status" value="1"/>
</dbReference>
<dbReference type="AlphaFoldDB" id="A0A414PZD2"/>
<dbReference type="PROSITE" id="PS51257">
    <property type="entry name" value="PROKAR_LIPOPROTEIN"/>
    <property type="match status" value="1"/>
</dbReference>
<name>A0A414PZD2_FUSMR</name>
<evidence type="ECO:0000313" key="7">
    <source>
        <dbReference type="Proteomes" id="UP000284676"/>
    </source>
</evidence>
<dbReference type="Pfam" id="PF00496">
    <property type="entry name" value="SBP_bac_5"/>
    <property type="match status" value="1"/>
</dbReference>
<dbReference type="PANTHER" id="PTHR30290:SF9">
    <property type="entry name" value="OLIGOPEPTIDE-BINDING PROTEIN APPA"/>
    <property type="match status" value="1"/>
</dbReference>
<dbReference type="GO" id="GO:0015833">
    <property type="term" value="P:peptide transport"/>
    <property type="evidence" value="ECO:0007669"/>
    <property type="project" value="TreeGrafter"/>
</dbReference>
<dbReference type="InterPro" id="IPR039424">
    <property type="entry name" value="SBP_5"/>
</dbReference>
<dbReference type="SUPFAM" id="SSF53850">
    <property type="entry name" value="Periplasmic binding protein-like II"/>
    <property type="match status" value="1"/>
</dbReference>
<dbReference type="GO" id="GO:0043190">
    <property type="term" value="C:ATP-binding cassette (ABC) transporter complex"/>
    <property type="evidence" value="ECO:0007669"/>
    <property type="project" value="InterPro"/>
</dbReference>
<dbReference type="Gene3D" id="3.10.105.10">
    <property type="entry name" value="Dipeptide-binding Protein, Domain 3"/>
    <property type="match status" value="1"/>
</dbReference>
<dbReference type="CDD" id="cd08499">
    <property type="entry name" value="PBP2_Ylib_like"/>
    <property type="match status" value="1"/>
</dbReference>
<dbReference type="EMBL" id="QRHL01000003">
    <property type="protein sequence ID" value="RHF73876.1"/>
    <property type="molecule type" value="Genomic_DNA"/>
</dbReference>
<dbReference type="Gene3D" id="3.90.76.10">
    <property type="entry name" value="Dipeptide-binding Protein, Domain 1"/>
    <property type="match status" value="1"/>
</dbReference>
<keyword evidence="2" id="KW-0813">Transport</keyword>
<dbReference type="InterPro" id="IPR000914">
    <property type="entry name" value="SBP_5_dom"/>
</dbReference>
<organism evidence="6 7">
    <name type="scientific">Fusobacterium mortiferum</name>
    <dbReference type="NCBI Taxonomy" id="850"/>
    <lineage>
        <taxon>Bacteria</taxon>
        <taxon>Fusobacteriati</taxon>
        <taxon>Fusobacteriota</taxon>
        <taxon>Fusobacteriia</taxon>
        <taxon>Fusobacteriales</taxon>
        <taxon>Fusobacteriaceae</taxon>
        <taxon>Fusobacterium</taxon>
    </lineage>
</organism>
<dbReference type="GO" id="GO:1904680">
    <property type="term" value="F:peptide transmembrane transporter activity"/>
    <property type="evidence" value="ECO:0007669"/>
    <property type="project" value="TreeGrafter"/>
</dbReference>
<feature type="signal peptide" evidence="4">
    <location>
        <begin position="1"/>
        <end position="20"/>
    </location>
</feature>
<protein>
    <submittedName>
        <fullName evidence="6">Glutathione ABC transporter substrate-binding protein</fullName>
    </submittedName>
</protein>
<accession>A0A414PZD2</accession>
<reference evidence="6 7" key="1">
    <citation type="submission" date="2018-08" db="EMBL/GenBank/DDBJ databases">
        <title>A genome reference for cultivated species of the human gut microbiota.</title>
        <authorList>
            <person name="Zou Y."/>
            <person name="Xue W."/>
            <person name="Luo G."/>
        </authorList>
    </citation>
    <scope>NUCLEOTIDE SEQUENCE [LARGE SCALE GENOMIC DNA]</scope>
    <source>
        <strain evidence="6 7">AM25-1</strain>
    </source>
</reference>
<dbReference type="RefSeq" id="WP_118126092.1">
    <property type="nucleotide sequence ID" value="NZ_JAQEHD010000003.1"/>
</dbReference>
<sequence>MNKKLLVSSLVLSMLFLACGQEEKKIEKKDTLIVAQGADARSLDPQKAIDTPSVRVYQQVYDELVEKDDNLNIIPGLAESWENIDEKTTIFHLRKDVKFHNGEKLTAEDVKFSIERMKEQPTVAFLVTEIEKIEVVDEYTVKVITKSGFGPLLSHLSHPGAAILNKKAVLEKGDSYGQHPIGTGPYVFENWQSGDRVTLKANPDYFMGKTPVENVIFRVIPEGTNRSIALETKEVDIVYEIDPIDIDRIKENGEFNFLMQQSLGNAYIGINTLKEPFTNPKVRQAMAYAINTQDLIDVVYKKTASKANAPIGPLVPGYNEKAKNYEYNIEKAKELMKEAGYPNGFKTTIWVNDNNIRKDIATILQDQFRAIGIDLTIETLEWGAYIDRTARGEHEMFLLGWVTVTGDADYGLYPLFHTSAHGRPGNRSFYSNPEVDKLLDFARTSTNQAERMEAYKKVQEIVQEDLPIITLVNQSQNVATQKDIENFTINPTGFYELYNVNFSENK</sequence>
<keyword evidence="3 4" id="KW-0732">Signal</keyword>
<dbReference type="GO" id="GO:0042597">
    <property type="term" value="C:periplasmic space"/>
    <property type="evidence" value="ECO:0007669"/>
    <property type="project" value="UniProtKB-ARBA"/>
</dbReference>
<evidence type="ECO:0000256" key="2">
    <source>
        <dbReference type="ARBA" id="ARBA00022448"/>
    </source>
</evidence>
<proteinExistence type="inferred from homology"/>
<comment type="similarity">
    <text evidence="1">Belongs to the bacterial solute-binding protein 5 family.</text>
</comment>
<evidence type="ECO:0000259" key="5">
    <source>
        <dbReference type="Pfam" id="PF00496"/>
    </source>
</evidence>
<gene>
    <name evidence="6" type="ORF">DW663_03570</name>
</gene>
<dbReference type="InterPro" id="IPR030678">
    <property type="entry name" value="Peptide/Ni-bd"/>
</dbReference>
<evidence type="ECO:0000256" key="4">
    <source>
        <dbReference type="SAM" id="SignalP"/>
    </source>
</evidence>
<dbReference type="PANTHER" id="PTHR30290">
    <property type="entry name" value="PERIPLASMIC BINDING COMPONENT OF ABC TRANSPORTER"/>
    <property type="match status" value="1"/>
</dbReference>
<evidence type="ECO:0000256" key="3">
    <source>
        <dbReference type="ARBA" id="ARBA00022729"/>
    </source>
</evidence>
<comment type="caution">
    <text evidence="6">The sequence shown here is derived from an EMBL/GenBank/DDBJ whole genome shotgun (WGS) entry which is preliminary data.</text>
</comment>
<evidence type="ECO:0000313" key="6">
    <source>
        <dbReference type="EMBL" id="RHF73876.1"/>
    </source>
</evidence>
<dbReference type="PIRSF" id="PIRSF002741">
    <property type="entry name" value="MppA"/>
    <property type="match status" value="1"/>
</dbReference>
<dbReference type="Proteomes" id="UP000284676">
    <property type="component" value="Unassembled WGS sequence"/>
</dbReference>
<evidence type="ECO:0000256" key="1">
    <source>
        <dbReference type="ARBA" id="ARBA00005695"/>
    </source>
</evidence>
<feature type="chain" id="PRO_5019250965" evidence="4">
    <location>
        <begin position="21"/>
        <end position="506"/>
    </location>
</feature>